<gene>
    <name evidence="3" type="ORF">BLX24_16655</name>
</gene>
<dbReference type="InterPro" id="IPR013078">
    <property type="entry name" value="His_Pase_superF_clade-1"/>
</dbReference>
<name>A0A1S2VK00_9BACT</name>
<dbReference type="Gene3D" id="3.40.50.1240">
    <property type="entry name" value="Phosphoglycerate mutase-like"/>
    <property type="match status" value="1"/>
</dbReference>
<evidence type="ECO:0000313" key="4">
    <source>
        <dbReference type="Proteomes" id="UP000181790"/>
    </source>
</evidence>
<dbReference type="Proteomes" id="UP000181790">
    <property type="component" value="Unassembled WGS sequence"/>
</dbReference>
<evidence type="ECO:0000256" key="2">
    <source>
        <dbReference type="PIRSR" id="PIRSR613078-2"/>
    </source>
</evidence>
<dbReference type="OrthoDB" id="9810154at2"/>
<dbReference type="InterPro" id="IPR029033">
    <property type="entry name" value="His_PPase_superfam"/>
</dbReference>
<sequence>MQRTLYVVRHAKAEDRAIFQQDHDRDLVPDGIMAAARMGVHLKSKTVKPDVIISSTANRARDTAKVIAEQLGYDTDSIIFNEHLFDGGPRAYLATVNEQPETFSSVMIVGHNPDVSYFSEFLTHQDIGSMSKGSVAAITFDDLNWADVSGRTGNLSYYIAPKQLPQ</sequence>
<dbReference type="Pfam" id="PF00300">
    <property type="entry name" value="His_Phos_1"/>
    <property type="match status" value="1"/>
</dbReference>
<comment type="caution">
    <text evidence="3">The sequence shown here is derived from an EMBL/GenBank/DDBJ whole genome shotgun (WGS) entry which is preliminary data.</text>
</comment>
<feature type="binding site" evidence="2">
    <location>
        <position position="59"/>
    </location>
    <ligand>
        <name>substrate</name>
    </ligand>
</feature>
<dbReference type="AlphaFoldDB" id="A0A1S2VK00"/>
<evidence type="ECO:0000313" key="3">
    <source>
        <dbReference type="EMBL" id="OIN58148.1"/>
    </source>
</evidence>
<dbReference type="RefSeq" id="WP_071504298.1">
    <property type="nucleotide sequence ID" value="NZ_MORL01000008.1"/>
</dbReference>
<reference evidence="3 4" key="1">
    <citation type="submission" date="2016-10" db="EMBL/GenBank/DDBJ databases">
        <title>Arsenicibacter rosenii gen. nov., sp. nov., an efficient arsenic-methylating bacterium isolated from an arsenic-contaminated paddy soil.</title>
        <authorList>
            <person name="Huang K."/>
        </authorList>
    </citation>
    <scope>NUCLEOTIDE SEQUENCE [LARGE SCALE GENOMIC DNA]</scope>
    <source>
        <strain evidence="3 4">SM-1</strain>
    </source>
</reference>
<proteinExistence type="predicted"/>
<dbReference type="EMBL" id="MORL01000008">
    <property type="protein sequence ID" value="OIN58148.1"/>
    <property type="molecule type" value="Genomic_DNA"/>
</dbReference>
<dbReference type="PANTHER" id="PTHR20935">
    <property type="entry name" value="PHOSPHOGLYCERATE MUTASE-RELATED"/>
    <property type="match status" value="1"/>
</dbReference>
<organism evidence="3 4">
    <name type="scientific">Arsenicibacter rosenii</name>
    <dbReference type="NCBI Taxonomy" id="1750698"/>
    <lineage>
        <taxon>Bacteria</taxon>
        <taxon>Pseudomonadati</taxon>
        <taxon>Bacteroidota</taxon>
        <taxon>Cytophagia</taxon>
        <taxon>Cytophagales</taxon>
        <taxon>Spirosomataceae</taxon>
        <taxon>Arsenicibacter</taxon>
    </lineage>
</organism>
<accession>A0A1S2VK00</accession>
<keyword evidence="4" id="KW-1185">Reference proteome</keyword>
<dbReference type="GO" id="GO:0016787">
    <property type="term" value="F:hydrolase activity"/>
    <property type="evidence" value="ECO:0007669"/>
    <property type="project" value="UniProtKB-KW"/>
</dbReference>
<keyword evidence="1" id="KW-0378">Hydrolase</keyword>
<dbReference type="CDD" id="cd07067">
    <property type="entry name" value="HP_PGM_like"/>
    <property type="match status" value="1"/>
</dbReference>
<dbReference type="PANTHER" id="PTHR20935:SF1">
    <property type="entry name" value="SLL1549 PROTEIN"/>
    <property type="match status" value="1"/>
</dbReference>
<evidence type="ECO:0000256" key="1">
    <source>
        <dbReference type="ARBA" id="ARBA00022801"/>
    </source>
</evidence>
<dbReference type="SMART" id="SM00855">
    <property type="entry name" value="PGAM"/>
    <property type="match status" value="1"/>
</dbReference>
<protein>
    <submittedName>
        <fullName evidence="3">Phosphohistidine phosphatase</fullName>
    </submittedName>
</protein>
<dbReference type="InterPro" id="IPR051021">
    <property type="entry name" value="Mito_Ser/Thr_phosphatase"/>
</dbReference>
<dbReference type="SUPFAM" id="SSF53254">
    <property type="entry name" value="Phosphoglycerate mutase-like"/>
    <property type="match status" value="1"/>
</dbReference>